<feature type="transmembrane region" description="Helical" evidence="1">
    <location>
        <begin position="196"/>
        <end position="217"/>
    </location>
</feature>
<evidence type="ECO:0008006" key="4">
    <source>
        <dbReference type="Google" id="ProtNLM"/>
    </source>
</evidence>
<dbReference type="Proteomes" id="UP001150924">
    <property type="component" value="Unassembled WGS sequence"/>
</dbReference>
<name>A0A9X3EU07_9BACT</name>
<dbReference type="SUPFAM" id="SSF48452">
    <property type="entry name" value="TPR-like"/>
    <property type="match status" value="1"/>
</dbReference>
<protein>
    <recommendedName>
        <fullName evidence="4">PEGA domain-containing protein</fullName>
    </recommendedName>
</protein>
<keyword evidence="1" id="KW-0812">Transmembrane</keyword>
<evidence type="ECO:0000313" key="3">
    <source>
        <dbReference type="Proteomes" id="UP001150924"/>
    </source>
</evidence>
<comment type="caution">
    <text evidence="2">The sequence shown here is derived from an EMBL/GenBank/DDBJ whole genome shotgun (WGS) entry which is preliminary data.</text>
</comment>
<dbReference type="RefSeq" id="WP_267772109.1">
    <property type="nucleotide sequence ID" value="NZ_JAPNKE010000002.1"/>
</dbReference>
<dbReference type="AlphaFoldDB" id="A0A9X3EU07"/>
<dbReference type="InterPro" id="IPR011990">
    <property type="entry name" value="TPR-like_helical_dom_sf"/>
</dbReference>
<keyword evidence="1" id="KW-1133">Transmembrane helix</keyword>
<organism evidence="2 3">
    <name type="scientific">Nannocystis pusilla</name>
    <dbReference type="NCBI Taxonomy" id="889268"/>
    <lineage>
        <taxon>Bacteria</taxon>
        <taxon>Pseudomonadati</taxon>
        <taxon>Myxococcota</taxon>
        <taxon>Polyangia</taxon>
        <taxon>Nannocystales</taxon>
        <taxon>Nannocystaceae</taxon>
        <taxon>Nannocystis</taxon>
    </lineage>
</organism>
<dbReference type="EMBL" id="JAPNKE010000002">
    <property type="protein sequence ID" value="MCY1009444.1"/>
    <property type="molecule type" value="Genomic_DNA"/>
</dbReference>
<feature type="transmembrane region" description="Helical" evidence="1">
    <location>
        <begin position="256"/>
        <end position="278"/>
    </location>
</feature>
<evidence type="ECO:0000256" key="1">
    <source>
        <dbReference type="SAM" id="Phobius"/>
    </source>
</evidence>
<reference evidence="2" key="1">
    <citation type="submission" date="2022-11" db="EMBL/GenBank/DDBJ databases">
        <title>Minimal conservation of predation-associated metabolite biosynthetic gene clusters underscores biosynthetic potential of Myxococcota including descriptions for ten novel species: Archangium lansinium sp. nov., Myxococcus landrumus sp. nov., Nannocystis bai.</title>
        <authorList>
            <person name="Ahearne A."/>
            <person name="Stevens C."/>
            <person name="Phillips K."/>
        </authorList>
    </citation>
    <scope>NUCLEOTIDE SEQUENCE</scope>
    <source>
        <strain evidence="2">Na p29</strain>
    </source>
</reference>
<keyword evidence="3" id="KW-1185">Reference proteome</keyword>
<gene>
    <name evidence="2" type="ORF">OV079_28550</name>
</gene>
<proteinExistence type="predicted"/>
<dbReference type="Gene3D" id="1.25.40.10">
    <property type="entry name" value="Tetratricopeptide repeat domain"/>
    <property type="match status" value="1"/>
</dbReference>
<sequence>MGPAVAAPASGDKAAAEALFKEGRARVEAGDDAGGCPKFVESMALYPSTGTALNLAKCHERAGKLASAWAAYQAAIEHNDETRDARRRKGLEALAREGIAALEPRLPRLRVVVEVAPAGVAITRDGQPVPDRELGEAVPIDPGQHEIGASAPGHQPLRRSVELVEGKTETVTLKLALVRVEEADAKGRKKGDKVPAWAWATGGVGLGLMGASVYFLVDNRAAIADLKAHCQDVPGGTYCDPGYDFAADNARKNRDLGLFIGLGTVGLAAVTVAIVEIARTKAGKRRAPRRTTATPWLAPGAGGLGVVGRF</sequence>
<evidence type="ECO:0000313" key="2">
    <source>
        <dbReference type="EMBL" id="MCY1009444.1"/>
    </source>
</evidence>
<keyword evidence="1" id="KW-0472">Membrane</keyword>
<accession>A0A9X3EU07</accession>